<feature type="domain" description="Sulfatase-modifying factor enzyme-like" evidence="2">
    <location>
        <begin position="52"/>
        <end position="301"/>
    </location>
</feature>
<organism evidence="3 4">
    <name type="scientific">Candidatus Auribacter fodinae</name>
    <dbReference type="NCBI Taxonomy" id="2093366"/>
    <lineage>
        <taxon>Bacteria</taxon>
        <taxon>Pseudomonadati</taxon>
        <taxon>Candidatus Auribacterota</taxon>
        <taxon>Candidatus Auribacteria</taxon>
        <taxon>Candidatus Auribacterales</taxon>
        <taxon>Candidatus Auribacteraceae</taxon>
        <taxon>Candidatus Auribacter</taxon>
    </lineage>
</organism>
<evidence type="ECO:0000259" key="2">
    <source>
        <dbReference type="Pfam" id="PF03781"/>
    </source>
</evidence>
<proteinExistence type="predicted"/>
<dbReference type="InterPro" id="IPR005532">
    <property type="entry name" value="SUMF_dom"/>
</dbReference>
<comment type="caution">
    <text evidence="3">The sequence shown here is derived from an EMBL/GenBank/DDBJ whole genome shotgun (WGS) entry which is preliminary data.</text>
</comment>
<dbReference type="AlphaFoldDB" id="A0A3A4QWE6"/>
<dbReference type="PANTHER" id="PTHR23150">
    <property type="entry name" value="SULFATASE MODIFYING FACTOR 1, 2"/>
    <property type="match status" value="1"/>
</dbReference>
<dbReference type="EMBL" id="QZJZ01000069">
    <property type="protein sequence ID" value="RJP58260.1"/>
    <property type="molecule type" value="Genomic_DNA"/>
</dbReference>
<dbReference type="InterPro" id="IPR042095">
    <property type="entry name" value="SUMF_sf"/>
</dbReference>
<gene>
    <name evidence="3" type="ORF">C4541_08420</name>
</gene>
<dbReference type="SUPFAM" id="SSF56436">
    <property type="entry name" value="C-type lectin-like"/>
    <property type="match status" value="1"/>
</dbReference>
<dbReference type="Proteomes" id="UP000266426">
    <property type="component" value="Unassembled WGS sequence"/>
</dbReference>
<protein>
    <recommendedName>
        <fullName evidence="2">Sulfatase-modifying factor enzyme-like domain-containing protein</fullName>
    </recommendedName>
</protein>
<dbReference type="GO" id="GO:0120147">
    <property type="term" value="F:formylglycine-generating oxidase activity"/>
    <property type="evidence" value="ECO:0007669"/>
    <property type="project" value="TreeGrafter"/>
</dbReference>
<reference evidence="3 4" key="1">
    <citation type="journal article" date="2017" name="ISME J.">
        <title>Energy and carbon metabolisms in a deep terrestrial subsurface fluid microbial community.</title>
        <authorList>
            <person name="Momper L."/>
            <person name="Jungbluth S.P."/>
            <person name="Lee M.D."/>
            <person name="Amend J.P."/>
        </authorList>
    </citation>
    <scope>NUCLEOTIDE SEQUENCE [LARGE SCALE GENOMIC DNA]</scope>
    <source>
        <strain evidence="3">SURF_26</strain>
    </source>
</reference>
<evidence type="ECO:0000256" key="1">
    <source>
        <dbReference type="SAM" id="MobiDB-lite"/>
    </source>
</evidence>
<feature type="compositionally biased region" description="Acidic residues" evidence="1">
    <location>
        <begin position="310"/>
        <end position="324"/>
    </location>
</feature>
<dbReference type="Gene3D" id="3.90.1580.10">
    <property type="entry name" value="paralog of FGE (formylglycine-generating enzyme)"/>
    <property type="match status" value="1"/>
</dbReference>
<dbReference type="Pfam" id="PF03781">
    <property type="entry name" value="FGE-sulfatase"/>
    <property type="match status" value="1"/>
</dbReference>
<dbReference type="PANTHER" id="PTHR23150:SF19">
    <property type="entry name" value="FORMYLGLYCINE-GENERATING ENZYME"/>
    <property type="match status" value="1"/>
</dbReference>
<name>A0A3A4QWE6_9BACT</name>
<sequence>MGSSRSCAKHYSSLFLFSLIYFLFSVSGITYALGVTWVTIDNGNNGDGGVSYEYQISQFEITTAQYTEYLNAIAKTDTYGLYNSSMYNSQYYKGIIREGSVDDYTYTVNDGWADKPVVFTSYYEALRFANWMHNGRPTGLQTAATTEDGAYQISLGLNIVRKDGALVWLPSEAEWYKAAYYDKLNNDYYNYATGSDSKPDNSAPDADSGNSANYFDPVEGYAIGAPYYTSDVDDYGLSTSPYGTYGQAGNVWEWTEKASLGTSNTYIRGGCWNTNDSFMLATYHIAYPVSTETVDIGFRLASVTGFGDDGGGDDGGDDGDDDDNNGGPGDSPVPEPHSIILLVSGIALLIRRLRK</sequence>
<evidence type="ECO:0000313" key="4">
    <source>
        <dbReference type="Proteomes" id="UP000266426"/>
    </source>
</evidence>
<accession>A0A3A4QWE6</accession>
<feature type="region of interest" description="Disordered" evidence="1">
    <location>
        <begin position="307"/>
        <end position="336"/>
    </location>
</feature>
<evidence type="ECO:0000313" key="3">
    <source>
        <dbReference type="EMBL" id="RJP58260.1"/>
    </source>
</evidence>
<dbReference type="InterPro" id="IPR016187">
    <property type="entry name" value="CTDL_fold"/>
</dbReference>
<dbReference type="InterPro" id="IPR051043">
    <property type="entry name" value="Sulfatase_Mod_Factor_Kinase"/>
</dbReference>